<feature type="transmembrane region" description="Helical" evidence="2">
    <location>
        <begin position="87"/>
        <end position="112"/>
    </location>
</feature>
<keyword evidence="4" id="KW-1185">Reference proteome</keyword>
<dbReference type="EMBL" id="CP032100">
    <property type="protein sequence ID" value="AXX89489.1"/>
    <property type="molecule type" value="Genomic_DNA"/>
</dbReference>
<feature type="coiled-coil region" evidence="1">
    <location>
        <begin position="44"/>
        <end position="71"/>
    </location>
</feature>
<evidence type="ECO:0000313" key="3">
    <source>
        <dbReference type="EMBL" id="AXX89489.1"/>
    </source>
</evidence>
<dbReference type="AlphaFoldDB" id="A0AAD0WQ81"/>
<reference evidence="3 4" key="1">
    <citation type="submission" date="2018-08" db="EMBL/GenBank/DDBJ databases">
        <title>Complete genome of the Arcobacter suis type strain LMG 26152.</title>
        <authorList>
            <person name="Miller W.G."/>
            <person name="Yee E."/>
            <person name="Bono J.L."/>
        </authorList>
    </citation>
    <scope>NUCLEOTIDE SEQUENCE [LARGE SCALE GENOMIC DNA]</scope>
    <source>
        <strain evidence="3 4">CECT 7833</strain>
    </source>
</reference>
<organism evidence="3 4">
    <name type="scientific">Arcobacter suis CECT 7833</name>
    <dbReference type="NCBI Taxonomy" id="663365"/>
    <lineage>
        <taxon>Bacteria</taxon>
        <taxon>Pseudomonadati</taxon>
        <taxon>Campylobacterota</taxon>
        <taxon>Epsilonproteobacteria</taxon>
        <taxon>Campylobacterales</taxon>
        <taxon>Arcobacteraceae</taxon>
        <taxon>Arcobacter</taxon>
    </lineage>
</organism>
<keyword evidence="1" id="KW-0175">Coiled coil</keyword>
<gene>
    <name evidence="3" type="ORF">ASUIS_1001</name>
</gene>
<dbReference type="InterPro" id="IPR021279">
    <property type="entry name" value="DUF2721"/>
</dbReference>
<dbReference type="Proteomes" id="UP000263040">
    <property type="component" value="Chromosome"/>
</dbReference>
<keyword evidence="2" id="KW-0472">Membrane</keyword>
<proteinExistence type="predicted"/>
<dbReference type="RefSeq" id="WP_118886035.1">
    <property type="nucleotide sequence ID" value="NZ_CP032100.1"/>
</dbReference>
<sequence>MLTMIEASSVNSVSQLIQLSVAPVFLLAGVAGLLNVFTGRLSRIIDKVDKLDKYEDENQKLLKDEETLLKVKERRKFLTKRMKNTNLAILFGTCTGLLIAMVIVTMFLSAIFQFKDSLLIVILFIAAMLCLISSLILFLREIFYTTTFIKSKKTYIP</sequence>
<feature type="transmembrane region" description="Helical" evidence="2">
    <location>
        <begin position="16"/>
        <end position="37"/>
    </location>
</feature>
<dbReference type="Pfam" id="PF11026">
    <property type="entry name" value="DUF2721"/>
    <property type="match status" value="1"/>
</dbReference>
<evidence type="ECO:0000256" key="2">
    <source>
        <dbReference type="SAM" id="Phobius"/>
    </source>
</evidence>
<feature type="transmembrane region" description="Helical" evidence="2">
    <location>
        <begin position="118"/>
        <end position="143"/>
    </location>
</feature>
<evidence type="ECO:0000256" key="1">
    <source>
        <dbReference type="SAM" id="Coils"/>
    </source>
</evidence>
<dbReference type="KEGG" id="asui:ASUIS_1001"/>
<name>A0AAD0WQ81_9BACT</name>
<keyword evidence="2" id="KW-1133">Transmembrane helix</keyword>
<keyword evidence="2" id="KW-0812">Transmembrane</keyword>
<accession>A0AAD0WQ81</accession>
<protein>
    <submittedName>
        <fullName evidence="3">DUF2721 domain-containing membrane protein</fullName>
    </submittedName>
</protein>
<evidence type="ECO:0000313" key="4">
    <source>
        <dbReference type="Proteomes" id="UP000263040"/>
    </source>
</evidence>